<keyword evidence="1" id="KW-0732">Signal</keyword>
<dbReference type="OrthoDB" id="7022283at2"/>
<dbReference type="Proteomes" id="UP000062998">
    <property type="component" value="Unassembled WGS sequence"/>
</dbReference>
<organism evidence="2 3">
    <name type="scientific">Burkholderia ubonensis</name>
    <dbReference type="NCBI Taxonomy" id="101571"/>
    <lineage>
        <taxon>Bacteria</taxon>
        <taxon>Pseudomonadati</taxon>
        <taxon>Pseudomonadota</taxon>
        <taxon>Betaproteobacteria</taxon>
        <taxon>Burkholderiales</taxon>
        <taxon>Burkholderiaceae</taxon>
        <taxon>Burkholderia</taxon>
        <taxon>Burkholderia cepacia complex</taxon>
    </lineage>
</organism>
<evidence type="ECO:0000313" key="2">
    <source>
        <dbReference type="EMBL" id="KWD96136.1"/>
    </source>
</evidence>
<evidence type="ECO:0008006" key="4">
    <source>
        <dbReference type="Google" id="ProtNLM"/>
    </source>
</evidence>
<accession>A0A107EIH5</accession>
<evidence type="ECO:0000313" key="3">
    <source>
        <dbReference type="Proteomes" id="UP000062998"/>
    </source>
</evidence>
<reference evidence="2 3" key="1">
    <citation type="submission" date="2015-11" db="EMBL/GenBank/DDBJ databases">
        <title>Expanding the genomic diversity of Burkholderia species for the development of highly accurate diagnostics.</title>
        <authorList>
            <person name="Sahl J."/>
            <person name="Keim P."/>
            <person name="Wagner D."/>
        </authorList>
    </citation>
    <scope>NUCLEOTIDE SEQUENCE [LARGE SCALE GENOMIC DNA]</scope>
    <source>
        <strain evidence="2 3">MSMB2167WGS</strain>
    </source>
</reference>
<comment type="caution">
    <text evidence="2">The sequence shown here is derived from an EMBL/GenBank/DDBJ whole genome shotgun (WGS) entry which is preliminary data.</text>
</comment>
<evidence type="ECO:0000256" key="1">
    <source>
        <dbReference type="SAM" id="SignalP"/>
    </source>
</evidence>
<feature type="signal peptide" evidence="1">
    <location>
        <begin position="1"/>
        <end position="22"/>
    </location>
</feature>
<dbReference type="EMBL" id="LPIX01000094">
    <property type="protein sequence ID" value="KWD96136.1"/>
    <property type="molecule type" value="Genomic_DNA"/>
</dbReference>
<protein>
    <recommendedName>
        <fullName evidence="4">Lipoprotein</fullName>
    </recommendedName>
</protein>
<feature type="chain" id="PRO_5007127555" description="Lipoprotein" evidence="1">
    <location>
        <begin position="23"/>
        <end position="187"/>
    </location>
</feature>
<sequence>MKYRMLTLICFAIVFSSTASYADNPVPTRLRTIISCTLADRARVTLKAESHGGDGDALFVDEGGKTQPAFLDMPDTEIVGNVALARCVGGALVFALEYGPPYLKGVAIRRNPLTHRDERIYFAEKALPKWLYLGSREMLVVIPNIGHETDKEYLVYHYVAGRGQPDESTATDKLPVSARALRLVQPQ</sequence>
<dbReference type="AlphaFoldDB" id="A0A107EIH5"/>
<proteinExistence type="predicted"/>
<name>A0A107EIH5_9BURK</name>
<gene>
    <name evidence="2" type="ORF">WL73_24605</name>
</gene>